<proteinExistence type="predicted"/>
<dbReference type="PROSITE" id="PS51450">
    <property type="entry name" value="LRR"/>
    <property type="match status" value="5"/>
</dbReference>
<evidence type="ECO:0000256" key="2">
    <source>
        <dbReference type="ARBA" id="ARBA00022737"/>
    </source>
</evidence>
<keyword evidence="5" id="KW-1185">Reference proteome</keyword>
<feature type="region of interest" description="Disordered" evidence="3">
    <location>
        <begin position="372"/>
        <end position="401"/>
    </location>
</feature>
<comment type="caution">
    <text evidence="4">The sequence shown here is derived from an EMBL/GenBank/DDBJ whole genome shotgun (WGS) entry which is preliminary data.</text>
</comment>
<evidence type="ECO:0000313" key="5">
    <source>
        <dbReference type="Proteomes" id="UP001165082"/>
    </source>
</evidence>
<evidence type="ECO:0000256" key="3">
    <source>
        <dbReference type="SAM" id="MobiDB-lite"/>
    </source>
</evidence>
<dbReference type="InterPro" id="IPR032675">
    <property type="entry name" value="LRR_dom_sf"/>
</dbReference>
<organism evidence="4 5">
    <name type="scientific">Triparma retinervis</name>
    <dbReference type="NCBI Taxonomy" id="2557542"/>
    <lineage>
        <taxon>Eukaryota</taxon>
        <taxon>Sar</taxon>
        <taxon>Stramenopiles</taxon>
        <taxon>Ochrophyta</taxon>
        <taxon>Bolidophyceae</taxon>
        <taxon>Parmales</taxon>
        <taxon>Triparmaceae</taxon>
        <taxon>Triparma</taxon>
    </lineage>
</organism>
<dbReference type="Proteomes" id="UP001165082">
    <property type="component" value="Unassembled WGS sequence"/>
</dbReference>
<name>A0A9W7EFK6_9STRA</name>
<dbReference type="InterPro" id="IPR050836">
    <property type="entry name" value="SDS22/Internalin_LRR"/>
</dbReference>
<dbReference type="PANTHER" id="PTHR46652:SF3">
    <property type="entry name" value="LEUCINE-RICH REPEAT-CONTAINING PROTEIN 9"/>
    <property type="match status" value="1"/>
</dbReference>
<dbReference type="OrthoDB" id="7451790at2759"/>
<dbReference type="PANTHER" id="PTHR46652">
    <property type="entry name" value="LEUCINE-RICH REPEAT AND IQ DOMAIN-CONTAINING PROTEIN 1-RELATED"/>
    <property type="match status" value="1"/>
</dbReference>
<accession>A0A9W7EFK6</accession>
<protein>
    <recommendedName>
        <fullName evidence="6">L domain-like protein</fullName>
    </recommendedName>
</protein>
<dbReference type="EMBL" id="BRXZ01001660">
    <property type="protein sequence ID" value="GMH76190.1"/>
    <property type="molecule type" value="Genomic_DNA"/>
</dbReference>
<dbReference type="InterPro" id="IPR003591">
    <property type="entry name" value="Leu-rich_rpt_typical-subtyp"/>
</dbReference>
<dbReference type="SMART" id="SM00365">
    <property type="entry name" value="LRR_SD22"/>
    <property type="match status" value="9"/>
</dbReference>
<dbReference type="SUPFAM" id="SSF52058">
    <property type="entry name" value="L domain-like"/>
    <property type="match status" value="1"/>
</dbReference>
<evidence type="ECO:0000313" key="4">
    <source>
        <dbReference type="EMBL" id="GMH76190.1"/>
    </source>
</evidence>
<dbReference type="InterPro" id="IPR025875">
    <property type="entry name" value="Leu-rich_rpt_4"/>
</dbReference>
<dbReference type="Pfam" id="PF13516">
    <property type="entry name" value="LRR_6"/>
    <property type="match status" value="1"/>
</dbReference>
<evidence type="ECO:0008006" key="6">
    <source>
        <dbReference type="Google" id="ProtNLM"/>
    </source>
</evidence>
<gene>
    <name evidence="4" type="ORF">TrRE_jg5117</name>
</gene>
<evidence type="ECO:0000256" key="1">
    <source>
        <dbReference type="ARBA" id="ARBA00022614"/>
    </source>
</evidence>
<keyword evidence="2" id="KW-0677">Repeat</keyword>
<dbReference type="InterPro" id="IPR001611">
    <property type="entry name" value="Leu-rich_rpt"/>
</dbReference>
<dbReference type="AlphaFoldDB" id="A0A9W7EFK6"/>
<dbReference type="Pfam" id="PF12799">
    <property type="entry name" value="LRR_4"/>
    <property type="match status" value="2"/>
</dbReference>
<reference evidence="4" key="1">
    <citation type="submission" date="2022-07" db="EMBL/GenBank/DDBJ databases">
        <title>Genome analysis of Parmales, a sister group of diatoms, reveals the evolutionary specialization of diatoms from phago-mixotrophs to photoautotrophs.</title>
        <authorList>
            <person name="Ban H."/>
            <person name="Sato S."/>
            <person name="Yoshikawa S."/>
            <person name="Kazumasa Y."/>
            <person name="Nakamura Y."/>
            <person name="Ichinomiya M."/>
            <person name="Saitoh K."/>
            <person name="Sato N."/>
            <person name="Blanc-Mathieu R."/>
            <person name="Endo H."/>
            <person name="Kuwata A."/>
            <person name="Ogata H."/>
        </authorList>
    </citation>
    <scope>NUCLEOTIDE SEQUENCE</scope>
</reference>
<sequence length="432" mass="47061">MAEFTTSNVNGVDVISTRPIPASQVSSTPLPLDWTKLGQEECLDEVIRLPIEVVDEDVFDPNDDDISIIGTSGHKITKIGGLDGLKLAKLCLRSHLIHEMEGMETLTDLTFLELYDNQIGALSQLNFMTNLTTLDMSFNVIRDMSPVANCPKLRELYIANNKITEIKGLEGLTDLKTLDLGANRIRSMEGLGGLTSLDALWLGKNKITKIVGLENLKEIRKLDVQSNRLTSVEGLTGQVDKLEELYLASNGINDVGLSEPATGVGLEFKSLSVLDLSKNKVESLSHFGHLTTLDELWIAENAIVDFKTLGELSELKGLTCVYLEHNPISKDREYRSKVKAALPTLTQIDANPITSDPKSYVGGGIFSNASVGSSPFGPAPPPAKEGSALKEAQDAMKGFGMASMTDAQRVEVMRRLQEKAFERAKAQKEGGK</sequence>
<keyword evidence="1" id="KW-0433">Leucine-rich repeat</keyword>
<dbReference type="Gene3D" id="3.80.10.10">
    <property type="entry name" value="Ribonuclease Inhibitor"/>
    <property type="match status" value="2"/>
</dbReference>
<dbReference type="SMART" id="SM00369">
    <property type="entry name" value="LRR_TYP"/>
    <property type="match status" value="4"/>
</dbReference>